<sequence length="260" mass="29564">MSPDISASYVCVPNLVQYIEFQTGKNGDVLIWKNADTEFTLKGVFQIACNDFYFTPDGNFDPANSFSSQFQDTKLSCRLTAPTSPDYQLFNDDFPKCVNNLRNLEKMIKPNKEIEIMSGLTEHLGKTQFKISHALFEVCDIRQKTGDGESNSTIADTMDDSASLGPEFAMESWPVLARCQPHLQELYETHDICPLPAFDNNDQLIVPNQYEAMLRGATVEVDFTYTHYFIKKKNKHIYSAVLRRMKILQKPSAIPTSPYK</sequence>
<dbReference type="AlphaFoldDB" id="A0A0C9Z9H5"/>
<protein>
    <submittedName>
        <fullName evidence="1">Uncharacterized protein</fullName>
    </submittedName>
</protein>
<dbReference type="OrthoDB" id="2804425at2759"/>
<evidence type="ECO:0000313" key="1">
    <source>
        <dbReference type="EMBL" id="KIK19107.1"/>
    </source>
</evidence>
<gene>
    <name evidence="1" type="ORF">PISMIDRAFT_108319</name>
</gene>
<dbReference type="HOGENOM" id="CLU_046434_0_0_1"/>
<accession>A0A0C9Z9H5</accession>
<reference evidence="1 2" key="1">
    <citation type="submission" date="2014-04" db="EMBL/GenBank/DDBJ databases">
        <authorList>
            <consortium name="DOE Joint Genome Institute"/>
            <person name="Kuo A."/>
            <person name="Kohler A."/>
            <person name="Costa M.D."/>
            <person name="Nagy L.G."/>
            <person name="Floudas D."/>
            <person name="Copeland A."/>
            <person name="Barry K.W."/>
            <person name="Cichocki N."/>
            <person name="Veneault-Fourrey C."/>
            <person name="LaButti K."/>
            <person name="Lindquist E.A."/>
            <person name="Lipzen A."/>
            <person name="Lundell T."/>
            <person name="Morin E."/>
            <person name="Murat C."/>
            <person name="Sun H."/>
            <person name="Tunlid A."/>
            <person name="Henrissat B."/>
            <person name="Grigoriev I.V."/>
            <person name="Hibbett D.S."/>
            <person name="Martin F."/>
            <person name="Nordberg H.P."/>
            <person name="Cantor M.N."/>
            <person name="Hua S.X."/>
        </authorList>
    </citation>
    <scope>NUCLEOTIDE SEQUENCE [LARGE SCALE GENOMIC DNA]</scope>
    <source>
        <strain evidence="1 2">441</strain>
    </source>
</reference>
<dbReference type="Proteomes" id="UP000054018">
    <property type="component" value="Unassembled WGS sequence"/>
</dbReference>
<name>A0A0C9Z9H5_9AGAM</name>
<evidence type="ECO:0000313" key="2">
    <source>
        <dbReference type="Proteomes" id="UP000054018"/>
    </source>
</evidence>
<proteinExistence type="predicted"/>
<reference evidence="2" key="2">
    <citation type="submission" date="2015-01" db="EMBL/GenBank/DDBJ databases">
        <title>Evolutionary Origins and Diversification of the Mycorrhizal Mutualists.</title>
        <authorList>
            <consortium name="DOE Joint Genome Institute"/>
            <consortium name="Mycorrhizal Genomics Consortium"/>
            <person name="Kohler A."/>
            <person name="Kuo A."/>
            <person name="Nagy L.G."/>
            <person name="Floudas D."/>
            <person name="Copeland A."/>
            <person name="Barry K.W."/>
            <person name="Cichocki N."/>
            <person name="Veneault-Fourrey C."/>
            <person name="LaButti K."/>
            <person name="Lindquist E.A."/>
            <person name="Lipzen A."/>
            <person name="Lundell T."/>
            <person name="Morin E."/>
            <person name="Murat C."/>
            <person name="Riley R."/>
            <person name="Ohm R."/>
            <person name="Sun H."/>
            <person name="Tunlid A."/>
            <person name="Henrissat B."/>
            <person name="Grigoriev I.V."/>
            <person name="Hibbett D.S."/>
            <person name="Martin F."/>
        </authorList>
    </citation>
    <scope>NUCLEOTIDE SEQUENCE [LARGE SCALE GENOMIC DNA]</scope>
    <source>
        <strain evidence="2">441</strain>
    </source>
</reference>
<keyword evidence="2" id="KW-1185">Reference proteome</keyword>
<dbReference type="EMBL" id="KN833791">
    <property type="protein sequence ID" value="KIK19107.1"/>
    <property type="molecule type" value="Genomic_DNA"/>
</dbReference>
<organism evidence="1 2">
    <name type="scientific">Pisolithus microcarpus 441</name>
    <dbReference type="NCBI Taxonomy" id="765257"/>
    <lineage>
        <taxon>Eukaryota</taxon>
        <taxon>Fungi</taxon>
        <taxon>Dikarya</taxon>
        <taxon>Basidiomycota</taxon>
        <taxon>Agaricomycotina</taxon>
        <taxon>Agaricomycetes</taxon>
        <taxon>Agaricomycetidae</taxon>
        <taxon>Boletales</taxon>
        <taxon>Sclerodermatineae</taxon>
        <taxon>Pisolithaceae</taxon>
        <taxon>Pisolithus</taxon>
    </lineage>
</organism>